<protein>
    <submittedName>
        <fullName evidence="2">Uncharacterized protein</fullName>
    </submittedName>
</protein>
<name>A0A915L3S1_ROMCU</name>
<organism evidence="1 2">
    <name type="scientific">Romanomermis culicivorax</name>
    <name type="common">Nematode worm</name>
    <dbReference type="NCBI Taxonomy" id="13658"/>
    <lineage>
        <taxon>Eukaryota</taxon>
        <taxon>Metazoa</taxon>
        <taxon>Ecdysozoa</taxon>
        <taxon>Nematoda</taxon>
        <taxon>Enoplea</taxon>
        <taxon>Dorylaimia</taxon>
        <taxon>Mermithida</taxon>
        <taxon>Mermithoidea</taxon>
        <taxon>Mermithidae</taxon>
        <taxon>Romanomermis</taxon>
    </lineage>
</organism>
<dbReference type="AlphaFoldDB" id="A0A915L3S1"/>
<dbReference type="WBParaSite" id="nRc.2.0.1.t45724-RA">
    <property type="protein sequence ID" value="nRc.2.0.1.t45724-RA"/>
    <property type="gene ID" value="nRc.2.0.1.g45724"/>
</dbReference>
<evidence type="ECO:0000313" key="2">
    <source>
        <dbReference type="WBParaSite" id="nRc.2.0.1.t45724-RA"/>
    </source>
</evidence>
<dbReference type="Proteomes" id="UP000887565">
    <property type="component" value="Unplaced"/>
</dbReference>
<proteinExistence type="predicted"/>
<keyword evidence="1" id="KW-1185">Reference proteome</keyword>
<reference evidence="2" key="1">
    <citation type="submission" date="2022-11" db="UniProtKB">
        <authorList>
            <consortium name="WormBaseParasite"/>
        </authorList>
    </citation>
    <scope>IDENTIFICATION</scope>
</reference>
<sequence>MIVRTVASCIKLRNHDQPNFLVNSQTGTSTESSKKCEIFKICSYLREPNRDPDKKLQEMKLEKENIYETRKEKKKDNYAHFGTETAFAIVAGDKTASAEMIQCRTGWRPNDGAENGRRNVPFRTLHDLHISLSLEKSVQAVKLRNIIDFRIRCCSTLFVLLIANTIIYPRRRNHSVMPLTGRALRAHLRGSASLRPKPKQA</sequence>
<accession>A0A915L3S1</accession>
<evidence type="ECO:0000313" key="1">
    <source>
        <dbReference type="Proteomes" id="UP000887565"/>
    </source>
</evidence>